<evidence type="ECO:0000313" key="4">
    <source>
        <dbReference type="EMBL" id="EDN60594.1"/>
    </source>
</evidence>
<dbReference type="HOGENOM" id="CLU_045291_1_0_1"/>
<reference evidence="4 5" key="1">
    <citation type="journal article" date="2007" name="Proc. Natl. Acad. Sci. U.S.A.">
        <title>Genome sequencing and comparative analysis of Saccharomyces cerevisiae strain YJM789.</title>
        <authorList>
            <person name="Wei W."/>
            <person name="McCusker J.H."/>
            <person name="Hyman R.W."/>
            <person name="Jones T."/>
            <person name="Ning Y."/>
            <person name="Cao Z."/>
            <person name="Gu Z."/>
            <person name="Bruno D."/>
            <person name="Miranda M."/>
            <person name="Nguyen M."/>
            <person name="Wilhelmy J."/>
            <person name="Komp C."/>
            <person name="Tamse R."/>
            <person name="Wang X."/>
            <person name="Jia P."/>
            <person name="Luedi P."/>
            <person name="Oefner P.J."/>
            <person name="David L."/>
            <person name="Dietrich F.S."/>
            <person name="Li Y."/>
            <person name="Davis R.W."/>
            <person name="Steinmetz L.M."/>
        </authorList>
    </citation>
    <scope>NUCLEOTIDE SEQUENCE [LARGE SCALE GENOMIC DNA]</scope>
    <source>
        <strain evidence="4 5">YJM789</strain>
    </source>
</reference>
<comment type="subcellular location">
    <subcellularLocation>
        <location evidence="1">Cytoplasm</location>
    </subcellularLocation>
</comment>
<dbReference type="GO" id="GO:0003723">
    <property type="term" value="F:RNA binding"/>
    <property type="evidence" value="ECO:0007669"/>
    <property type="project" value="InterPro"/>
</dbReference>
<accession>A6ZYL4</accession>
<feature type="region of interest" description="Disordered" evidence="3">
    <location>
        <begin position="243"/>
        <end position="306"/>
    </location>
</feature>
<evidence type="ECO:0000256" key="2">
    <source>
        <dbReference type="ARBA" id="ARBA00022490"/>
    </source>
</evidence>
<feature type="compositionally biased region" description="Polar residues" evidence="3">
    <location>
        <begin position="18"/>
        <end position="57"/>
    </location>
</feature>
<evidence type="ECO:0000256" key="1">
    <source>
        <dbReference type="ARBA" id="ARBA00004496"/>
    </source>
</evidence>
<organism evidence="4 5">
    <name type="scientific">Saccharomyces cerevisiae (strain YJM789)</name>
    <name type="common">Baker's yeast</name>
    <dbReference type="NCBI Taxonomy" id="307796"/>
    <lineage>
        <taxon>Eukaryota</taxon>
        <taxon>Fungi</taxon>
        <taxon>Dikarya</taxon>
        <taxon>Ascomycota</taxon>
        <taxon>Saccharomycotina</taxon>
        <taxon>Saccharomycetes</taxon>
        <taxon>Saccharomycetales</taxon>
        <taxon>Saccharomycetaceae</taxon>
        <taxon>Saccharomyces</taxon>
    </lineage>
</organism>
<feature type="compositionally biased region" description="Pro residues" evidence="3">
    <location>
        <begin position="1"/>
        <end position="17"/>
    </location>
</feature>
<protein>
    <submittedName>
        <fullName evidence="4">Uncharacterized protein</fullName>
    </submittedName>
</protein>
<gene>
    <name evidence="4" type="ORF">SCY_1152</name>
</gene>
<comment type="caution">
    <text evidence="4">The sequence shown here is derived from an EMBL/GenBank/DDBJ whole genome shotgun (WGS) entry which is preliminary data.</text>
</comment>
<dbReference type="GO" id="GO:0005737">
    <property type="term" value="C:cytoplasm"/>
    <property type="evidence" value="ECO:0007669"/>
    <property type="project" value="UniProtKB-SubCell"/>
</dbReference>
<dbReference type="InterPro" id="IPR015820">
    <property type="entry name" value="TYA"/>
</dbReference>
<sequence>MPYPPYQMSPMYVPPRPQSQFTQYSPSVGTRLNTPSPESGNSFTDSSSAKSNMTSTNKYARPPLTLTSFNDFLNWVIIYIKFLQNSNLGDVVPTTTRKAVRQMTDDELTFLCHTFQLFAPSQFLPTRVKDILSVDYTDIMKILSKSINKMRSDTQEVNDITTLTNLHYNGSTPADAFEAEVTNILDRLNNNGIHINNKVACQFIMRGLSGEYRFLRYARYRDINMTVADLFLDIHAIYEEQQEWRRSRPTYRRNPSDGKNDSRTYTNTTKPKAITRNSQKPNNSQSRTARAHNLSTSNNSRGAHDI</sequence>
<evidence type="ECO:0000256" key="3">
    <source>
        <dbReference type="SAM" id="MobiDB-lite"/>
    </source>
</evidence>
<dbReference type="Proteomes" id="UP000007060">
    <property type="component" value="Unassembled WGS sequence"/>
</dbReference>
<evidence type="ECO:0000313" key="5">
    <source>
        <dbReference type="Proteomes" id="UP000007060"/>
    </source>
</evidence>
<dbReference type="AlphaFoldDB" id="A6ZYL4"/>
<proteinExistence type="predicted"/>
<feature type="compositionally biased region" description="Polar residues" evidence="3">
    <location>
        <begin position="263"/>
        <end position="306"/>
    </location>
</feature>
<keyword evidence="2" id="KW-0963">Cytoplasm</keyword>
<feature type="region of interest" description="Disordered" evidence="3">
    <location>
        <begin position="1"/>
        <end position="57"/>
    </location>
</feature>
<dbReference type="Pfam" id="PF01021">
    <property type="entry name" value="TYA"/>
    <property type="match status" value="1"/>
</dbReference>
<name>A6ZYL4_YEAS7</name>
<dbReference type="EMBL" id="AAFW02000145">
    <property type="protein sequence ID" value="EDN60594.1"/>
    <property type="molecule type" value="Genomic_DNA"/>
</dbReference>